<evidence type="ECO:0000313" key="1">
    <source>
        <dbReference type="EMBL" id="OQU85688.1"/>
    </source>
</evidence>
<dbReference type="AlphaFoldDB" id="A0A1Z5RPR2"/>
<name>A0A1Z5RPR2_SORBI</name>
<dbReference type="Proteomes" id="UP000000768">
    <property type="component" value="Chromosome 4"/>
</dbReference>
<dbReference type="OMA" id="WEMCKER"/>
<reference evidence="1 2" key="1">
    <citation type="journal article" date="2009" name="Nature">
        <title>The Sorghum bicolor genome and the diversification of grasses.</title>
        <authorList>
            <person name="Paterson A.H."/>
            <person name="Bowers J.E."/>
            <person name="Bruggmann R."/>
            <person name="Dubchak I."/>
            <person name="Grimwood J."/>
            <person name="Gundlach H."/>
            <person name="Haberer G."/>
            <person name="Hellsten U."/>
            <person name="Mitros T."/>
            <person name="Poliakov A."/>
            <person name="Schmutz J."/>
            <person name="Spannagl M."/>
            <person name="Tang H."/>
            <person name="Wang X."/>
            <person name="Wicker T."/>
            <person name="Bharti A.K."/>
            <person name="Chapman J."/>
            <person name="Feltus F.A."/>
            <person name="Gowik U."/>
            <person name="Grigoriev I.V."/>
            <person name="Lyons E."/>
            <person name="Maher C.A."/>
            <person name="Martis M."/>
            <person name="Narechania A."/>
            <person name="Otillar R.P."/>
            <person name="Penning B.W."/>
            <person name="Salamov A.A."/>
            <person name="Wang Y."/>
            <person name="Zhang L."/>
            <person name="Carpita N.C."/>
            <person name="Freeling M."/>
            <person name="Gingle A.R."/>
            <person name="Hash C.T."/>
            <person name="Keller B."/>
            <person name="Klein P."/>
            <person name="Kresovich S."/>
            <person name="McCann M.C."/>
            <person name="Ming R."/>
            <person name="Peterson D.G."/>
            <person name="Mehboob-ur-Rahman"/>
            <person name="Ware D."/>
            <person name="Westhoff P."/>
            <person name="Mayer K.F."/>
            <person name="Messing J."/>
            <person name="Rokhsar D.S."/>
        </authorList>
    </citation>
    <scope>NUCLEOTIDE SEQUENCE [LARGE SCALE GENOMIC DNA]</scope>
    <source>
        <strain evidence="2">cv. BTx623</strain>
    </source>
</reference>
<gene>
    <name evidence="1" type="ORF">SORBI_3004G292866</name>
</gene>
<dbReference type="EMBL" id="CM000763">
    <property type="protein sequence ID" value="OQU85688.1"/>
    <property type="molecule type" value="Genomic_DNA"/>
</dbReference>
<protein>
    <submittedName>
        <fullName evidence="1">Uncharacterized protein</fullName>
    </submittedName>
</protein>
<dbReference type="FunCoup" id="A0A1Z5RPR2">
    <property type="interactions" value="1"/>
</dbReference>
<evidence type="ECO:0000313" key="2">
    <source>
        <dbReference type="Proteomes" id="UP000000768"/>
    </source>
</evidence>
<sequence>MNTVCHLFQECGFAREVWSKVSTWIAAPTTNPTNWMQTFDLGQWYIDISTSTDSARGAGLRSMVMLTVWELWKERNARVFNKVDKTPEQVFRSIQEEARVWVRAGNRAIEACLVVTARYVN</sequence>
<dbReference type="PANTHER" id="PTHR47746">
    <property type="entry name" value="ZF-RVT DOMAIN-CONTAINING PROTEIN"/>
    <property type="match status" value="1"/>
</dbReference>
<accession>A0A1Z5RPR2</accession>
<keyword evidence="2" id="KW-1185">Reference proteome</keyword>
<dbReference type="PANTHER" id="PTHR47746:SF40">
    <property type="entry name" value="OS04G0563550 PROTEIN"/>
    <property type="match status" value="1"/>
</dbReference>
<proteinExistence type="predicted"/>
<reference evidence="2" key="2">
    <citation type="journal article" date="2018" name="Plant J.">
        <title>The Sorghum bicolor reference genome: improved assembly, gene annotations, a transcriptome atlas, and signatures of genome organization.</title>
        <authorList>
            <person name="McCormick R.F."/>
            <person name="Truong S.K."/>
            <person name="Sreedasyam A."/>
            <person name="Jenkins J."/>
            <person name="Shu S."/>
            <person name="Sims D."/>
            <person name="Kennedy M."/>
            <person name="Amirebrahimi M."/>
            <person name="Weers B.D."/>
            <person name="McKinley B."/>
            <person name="Mattison A."/>
            <person name="Morishige D.T."/>
            <person name="Grimwood J."/>
            <person name="Schmutz J."/>
            <person name="Mullet J.E."/>
        </authorList>
    </citation>
    <scope>NUCLEOTIDE SEQUENCE [LARGE SCALE GENOMIC DNA]</scope>
    <source>
        <strain evidence="2">cv. BTx623</strain>
    </source>
</reference>
<organism evidence="1 2">
    <name type="scientific">Sorghum bicolor</name>
    <name type="common">Sorghum</name>
    <name type="synonym">Sorghum vulgare</name>
    <dbReference type="NCBI Taxonomy" id="4558"/>
    <lineage>
        <taxon>Eukaryota</taxon>
        <taxon>Viridiplantae</taxon>
        <taxon>Streptophyta</taxon>
        <taxon>Embryophyta</taxon>
        <taxon>Tracheophyta</taxon>
        <taxon>Spermatophyta</taxon>
        <taxon>Magnoliopsida</taxon>
        <taxon>Liliopsida</taxon>
        <taxon>Poales</taxon>
        <taxon>Poaceae</taxon>
        <taxon>PACMAD clade</taxon>
        <taxon>Panicoideae</taxon>
        <taxon>Andropogonodae</taxon>
        <taxon>Andropogoneae</taxon>
        <taxon>Sorghinae</taxon>
        <taxon>Sorghum</taxon>
    </lineage>
</organism>
<dbReference type="InParanoid" id="A0A1Z5RPR2"/>
<dbReference type="Gramene" id="OQU85688">
    <property type="protein sequence ID" value="OQU85688"/>
    <property type="gene ID" value="SORBI_3004G292866"/>
</dbReference>